<keyword evidence="2" id="KW-0808">Transferase</keyword>
<feature type="region of interest" description="Disordered" evidence="3">
    <location>
        <begin position="1"/>
        <end position="20"/>
    </location>
</feature>
<dbReference type="InterPro" id="IPR029063">
    <property type="entry name" value="SAM-dependent_MTases_sf"/>
</dbReference>
<reference evidence="5" key="1">
    <citation type="journal article" date="2015" name="Genome Announc.">
        <title>Draft genome sequence of Talaromyces cellulolyticus strain Y-94, a source of lignocellulosic biomass-degrading enzymes.</title>
        <authorList>
            <person name="Fujii T."/>
            <person name="Koike H."/>
            <person name="Sawayama S."/>
            <person name="Yano S."/>
            <person name="Inoue H."/>
        </authorList>
    </citation>
    <scope>NUCLEOTIDE SEQUENCE [LARGE SCALE GENOMIC DNA]</scope>
    <source>
        <strain evidence="5">Y-94</strain>
    </source>
</reference>
<dbReference type="GO" id="GO:0008168">
    <property type="term" value="F:methyltransferase activity"/>
    <property type="evidence" value="ECO:0007669"/>
    <property type="project" value="UniProtKB-KW"/>
</dbReference>
<evidence type="ECO:0000256" key="1">
    <source>
        <dbReference type="ARBA" id="ARBA00022603"/>
    </source>
</evidence>
<accession>A0A698XNK1</accession>
<sequence length="1137" mass="129379">MAPGSEILLPQEDGSDRDELKPTTHTLGLTRNYVPSWSQQDAFRELYQNWKDAIIFTFKLNQRSFKTEVVELTDGIQILVYHPLGLNRELLGYIWFKRKEGSVKITNFQAKLERRNLELGSSTKRGNNTMAGTHGEGLKLAALVLRRENRRVRITSSKYNWTFGFRGPTKSIFFCKLTPAPPTQLDAVNKILGNLKADPATDVSIVIDKGRDGKEISEEEFRTWLRVSLDVERPKDPTDIIETPQGDLILDENYAGKMYLKGLLLPSGGSTIKAQHAGYNLLHGQINRDRERLKNEDEESQTLMHIWEHAIETRGDKVLQRYISLLQENSDCVDVNRAERLISRRTALAIWERLKSQGVGKFYYDREESNPDIDIIKKSLKRQPAPLSNKLWRILSKYGFIRKPREEQNHLFRNSSVSDEPSTLFSINIQRGLSACLALHARTQRVQVEYVTGAETEVEMLFDKQKQLLKVHEKWLNFSRIHETTPCRASMLDEIQLLDSIFLCDHVIEELCDLAVIEIVETFDCNVDAASRFIKSMRIQVRENLQHMPREVSVQPSDEPRRLVVSWADNESERVRQVLNNGAYSALDLPHIAYFASPDLNGYVFTINEYVQVKWRPEMATGETTESVAFIHRILYKQYGDEKPQVYLLASRYSFLELFHLNSSAVQLFGPVNRKELLLHFTDFDTMGKRQDAELIPTSQIIEARNLEFDPAPYAEPVQSVAHAPADLDASGFYCRFALRSKVGNQPACITPLGSNLLRYHERWKVPRYYPLAKPVIIDFSPSVLGLAEGFSQEGFEVAAGIGFSTVHDMTWKTRYSSAEVYDGTQNDVLAQITNGQLAQPSWLKPGTAKVAVIGSSHSQCESDNIRKDEDTKPVFNHILQALQTVQHILSNFEAVHNPFDFLVCVLPEAALNPDVLPIFMQTVYLLLGNRCSVHIQKVQLPTYGILVDKIFIVILASPVCVAHQWVWDPSEMMQTTIGNIMRGLAFQNPRANHPNREGQCSFKCKTPSTENETIYNHDTNNPAIPGVTQPIEMSSTMALKIPLFRKPSFLHPIRNDLLTVREMARIFGFPDDFVFYDGPRGSHQYFSHAVPPMVAKIVARGVRGIIEQFQGRELGDTSSMDVVLISSRAVKRQRTE</sequence>
<evidence type="ECO:0000313" key="4">
    <source>
        <dbReference type="EMBL" id="GAM33939.1"/>
    </source>
</evidence>
<keyword evidence="5" id="KW-1185">Reference proteome</keyword>
<name>A0A698XNK1_TALPI</name>
<dbReference type="Pfam" id="PF00145">
    <property type="entry name" value="DNA_methylase"/>
    <property type="match status" value="1"/>
</dbReference>
<evidence type="ECO:0000313" key="5">
    <source>
        <dbReference type="Proteomes" id="UP000053095"/>
    </source>
</evidence>
<dbReference type="GO" id="GO:0032259">
    <property type="term" value="P:methylation"/>
    <property type="evidence" value="ECO:0007669"/>
    <property type="project" value="UniProtKB-KW"/>
</dbReference>
<protein>
    <recommendedName>
        <fullName evidence="6">DNA (cytosine-5-)-methyltransferase</fullName>
    </recommendedName>
</protein>
<dbReference type="EMBL" id="DF933809">
    <property type="protein sequence ID" value="GAM33939.1"/>
    <property type="molecule type" value="Genomic_DNA"/>
</dbReference>
<organism evidence="4 5">
    <name type="scientific">Talaromyces pinophilus</name>
    <name type="common">Penicillium pinophilum</name>
    <dbReference type="NCBI Taxonomy" id="128442"/>
    <lineage>
        <taxon>Eukaryota</taxon>
        <taxon>Fungi</taxon>
        <taxon>Dikarya</taxon>
        <taxon>Ascomycota</taxon>
        <taxon>Pezizomycotina</taxon>
        <taxon>Eurotiomycetes</taxon>
        <taxon>Eurotiomycetidae</taxon>
        <taxon>Eurotiales</taxon>
        <taxon>Trichocomaceae</taxon>
        <taxon>Talaromyces</taxon>
        <taxon>Talaromyces sect. Talaromyces</taxon>
    </lineage>
</organism>
<evidence type="ECO:0000256" key="3">
    <source>
        <dbReference type="SAM" id="MobiDB-lite"/>
    </source>
</evidence>
<evidence type="ECO:0008006" key="6">
    <source>
        <dbReference type="Google" id="ProtNLM"/>
    </source>
</evidence>
<dbReference type="Proteomes" id="UP000053095">
    <property type="component" value="Unassembled WGS sequence"/>
</dbReference>
<keyword evidence="1" id="KW-0489">Methyltransferase</keyword>
<evidence type="ECO:0000256" key="2">
    <source>
        <dbReference type="ARBA" id="ARBA00022679"/>
    </source>
</evidence>
<dbReference type="AlphaFoldDB" id="A0A698XNK1"/>
<gene>
    <name evidence="4" type="ORF">TCE0_013f01201</name>
</gene>
<dbReference type="Gene3D" id="3.90.120.10">
    <property type="entry name" value="DNA Methylase, subunit A, domain 2"/>
    <property type="match status" value="1"/>
</dbReference>
<proteinExistence type="predicted"/>
<dbReference type="SUPFAM" id="SSF53335">
    <property type="entry name" value="S-adenosyl-L-methionine-dependent methyltransferases"/>
    <property type="match status" value="1"/>
</dbReference>
<dbReference type="InterPro" id="IPR001525">
    <property type="entry name" value="C5_MeTfrase"/>
</dbReference>